<dbReference type="Pfam" id="PF01464">
    <property type="entry name" value="SLT"/>
    <property type="match status" value="1"/>
</dbReference>
<evidence type="ECO:0000256" key="1">
    <source>
        <dbReference type="SAM" id="SignalP"/>
    </source>
</evidence>
<gene>
    <name evidence="3" type="ORF">V4D30_00940</name>
</gene>
<dbReference type="AlphaFoldDB" id="A0AAU8H015"/>
<proteinExistence type="predicted"/>
<dbReference type="EMBL" id="CP144373">
    <property type="protein sequence ID" value="XCH46859.1"/>
    <property type="molecule type" value="Genomic_DNA"/>
</dbReference>
<accession>A0AAU8H015</accession>
<feature type="signal peptide" evidence="1">
    <location>
        <begin position="1"/>
        <end position="20"/>
    </location>
</feature>
<keyword evidence="1" id="KW-0732">Signal</keyword>
<reference evidence="3" key="1">
    <citation type="submission" date="2024-01" db="EMBL/GenBank/DDBJ databases">
        <title>The first autotrophic representatives of the genus Thermodesulfovibrio.</title>
        <authorList>
            <person name="Maltseva A.I."/>
            <person name="Elcheninov A.G."/>
            <person name="Kublanov I.V."/>
            <person name="Lebedinsky A.V."/>
            <person name="Frolov E.N."/>
        </authorList>
    </citation>
    <scope>NUCLEOTIDE SEQUENCE</scope>
    <source>
        <strain evidence="3">3907-1M</strain>
    </source>
</reference>
<dbReference type="CDD" id="cd13400">
    <property type="entry name" value="LT_IagB-like"/>
    <property type="match status" value="1"/>
</dbReference>
<evidence type="ECO:0000259" key="2">
    <source>
        <dbReference type="Pfam" id="PF01464"/>
    </source>
</evidence>
<dbReference type="InterPro" id="IPR008258">
    <property type="entry name" value="Transglycosylase_SLT_dom_1"/>
</dbReference>
<sequence>MFVKSLLVICVVFMTLFAFAQTSYENEKKFTFNAESLNQCFIQAGEYYQIHPHLLWGIAKVESNFNPYALNKNKNGTYDIGLMQINSSWIPVLKNYGLKNVSWLWDPCYNIYVGAWILSQCIQKLGYTWEAVGCYNATSSYKRVKYSKKIYEVIKPYTYTRAE</sequence>
<protein>
    <submittedName>
        <fullName evidence="3">Lytic transglycosylase domain-containing protein</fullName>
    </submittedName>
</protein>
<dbReference type="KEGG" id="taut:V4D30_00940"/>
<feature type="chain" id="PRO_5043806712" evidence="1">
    <location>
        <begin position="21"/>
        <end position="163"/>
    </location>
</feature>
<dbReference type="Gene3D" id="1.10.530.10">
    <property type="match status" value="1"/>
</dbReference>
<name>A0AAU8H015_9BACT</name>
<feature type="domain" description="Transglycosylase SLT" evidence="2">
    <location>
        <begin position="39"/>
        <end position="141"/>
    </location>
</feature>
<evidence type="ECO:0000313" key="3">
    <source>
        <dbReference type="EMBL" id="XCH46859.1"/>
    </source>
</evidence>
<dbReference type="RefSeq" id="WP_353684382.1">
    <property type="nucleotide sequence ID" value="NZ_CP144373.1"/>
</dbReference>
<dbReference type="SUPFAM" id="SSF53955">
    <property type="entry name" value="Lysozyme-like"/>
    <property type="match status" value="1"/>
</dbReference>
<dbReference type="InterPro" id="IPR023346">
    <property type="entry name" value="Lysozyme-like_dom_sf"/>
</dbReference>
<organism evidence="3">
    <name type="scientific">Thermodesulfovibrio autotrophicus</name>
    <dbReference type="NCBI Taxonomy" id="3118333"/>
    <lineage>
        <taxon>Bacteria</taxon>
        <taxon>Pseudomonadati</taxon>
        <taxon>Nitrospirota</taxon>
        <taxon>Thermodesulfovibrionia</taxon>
        <taxon>Thermodesulfovibrionales</taxon>
        <taxon>Thermodesulfovibrionaceae</taxon>
        <taxon>Thermodesulfovibrio</taxon>
    </lineage>
</organism>